<sequence>MKIVEYRSLKKKRKKLKKHYIITILAIISILLLYKGQLFFISNQQVTFDEAVRLQTSSEMINTINNNGEFTAANRHQVESAMRISFRDTEFKYMELTHPIKMSEKEVNQMLHNKGILDGHGQQFLAAQKQYKINVIYLVSHALVETGEGQSTLAKGITDGQQRYYNFFGIGAFDSNAIQTGKSYAKTHHWTSPNKAIIDGASFIRSHYFDQGQVSLYQMRWNPANPAHHQYATDIYWDEQIANYMAHFYKQYGIKKDRIQRDFYR</sequence>
<evidence type="ECO:0000313" key="4">
    <source>
        <dbReference type="EMBL" id="KXA39968.1"/>
    </source>
</evidence>
<name>A0ABD4EIG6_STALU</name>
<comment type="similarity">
    <text evidence="1">In the N-terminal section; belongs to the N-acetylmuramoyl-L-alanine amidase 2 family.</text>
</comment>
<dbReference type="Gene3D" id="1.10.530.10">
    <property type="match status" value="1"/>
</dbReference>
<gene>
    <name evidence="4" type="ORF">HMPREF3225_00403</name>
</gene>
<evidence type="ECO:0000256" key="1">
    <source>
        <dbReference type="ARBA" id="ARBA00006088"/>
    </source>
</evidence>
<organism evidence="4 5">
    <name type="scientific">Staphylococcus lugdunensis</name>
    <dbReference type="NCBI Taxonomy" id="28035"/>
    <lineage>
        <taxon>Bacteria</taxon>
        <taxon>Bacillati</taxon>
        <taxon>Bacillota</taxon>
        <taxon>Bacilli</taxon>
        <taxon>Bacillales</taxon>
        <taxon>Staphylococcaceae</taxon>
        <taxon>Staphylococcus</taxon>
    </lineage>
</organism>
<dbReference type="Proteomes" id="UP000070063">
    <property type="component" value="Unassembled WGS sequence"/>
</dbReference>
<feature type="transmembrane region" description="Helical" evidence="2">
    <location>
        <begin position="20"/>
        <end position="40"/>
    </location>
</feature>
<dbReference type="SMART" id="SM00047">
    <property type="entry name" value="LYZ2"/>
    <property type="match status" value="1"/>
</dbReference>
<protein>
    <submittedName>
        <fullName evidence="4">Mannosyl-glycoprotein endo-beta-N-acetylglucosaminidase</fullName>
    </submittedName>
</protein>
<evidence type="ECO:0000256" key="2">
    <source>
        <dbReference type="SAM" id="Phobius"/>
    </source>
</evidence>
<evidence type="ECO:0000313" key="5">
    <source>
        <dbReference type="Proteomes" id="UP000070063"/>
    </source>
</evidence>
<dbReference type="InterPro" id="IPR002901">
    <property type="entry name" value="MGlyc_endo_b_GlcNAc-like_dom"/>
</dbReference>
<dbReference type="EMBL" id="LRQI01000020">
    <property type="protein sequence ID" value="KXA39968.1"/>
    <property type="molecule type" value="Genomic_DNA"/>
</dbReference>
<dbReference type="Pfam" id="PF01832">
    <property type="entry name" value="Glucosaminidase"/>
    <property type="match status" value="1"/>
</dbReference>
<reference evidence="4 5" key="1">
    <citation type="submission" date="2016-01" db="EMBL/GenBank/DDBJ databases">
        <authorList>
            <person name="Mitreva M."/>
            <person name="Pepin K.H."/>
            <person name="Mihindukulasuriya K.A."/>
            <person name="Fulton R."/>
            <person name="Fronick C."/>
            <person name="O'Laughlin M."/>
            <person name="Miner T."/>
            <person name="Herter B."/>
            <person name="Rosa B.A."/>
            <person name="Cordes M."/>
            <person name="Tomlinson C."/>
            <person name="Wollam A."/>
            <person name="Palsikar V.B."/>
            <person name="Mardis E.R."/>
            <person name="Wilson R.K."/>
        </authorList>
    </citation>
    <scope>NUCLEOTIDE SEQUENCE [LARGE SCALE GENOMIC DNA]</scope>
    <source>
        <strain evidence="4 5">MJR7738</strain>
    </source>
</reference>
<proteinExistence type="inferred from homology"/>
<accession>A0ABD4EIG6</accession>
<keyword evidence="2" id="KW-0472">Membrane</keyword>
<comment type="caution">
    <text evidence="4">The sequence shown here is derived from an EMBL/GenBank/DDBJ whole genome shotgun (WGS) entry which is preliminary data.</text>
</comment>
<feature type="domain" description="Mannosyl-glycoprotein endo-beta-N-acetylglucosamidase-like" evidence="3">
    <location>
        <begin position="109"/>
        <end position="253"/>
    </location>
</feature>
<keyword evidence="2" id="KW-0812">Transmembrane</keyword>
<keyword evidence="2" id="KW-1133">Transmembrane helix</keyword>
<dbReference type="AlphaFoldDB" id="A0ABD4EIG6"/>
<evidence type="ECO:0000259" key="3">
    <source>
        <dbReference type="SMART" id="SM00047"/>
    </source>
</evidence>